<dbReference type="AlphaFoldDB" id="A0A7S4SWD7"/>
<feature type="region of interest" description="Disordered" evidence="1">
    <location>
        <begin position="43"/>
        <end position="79"/>
    </location>
</feature>
<reference evidence="2" key="1">
    <citation type="submission" date="2021-01" db="EMBL/GenBank/DDBJ databases">
        <authorList>
            <person name="Corre E."/>
            <person name="Pelletier E."/>
            <person name="Niang G."/>
            <person name="Scheremetjew M."/>
            <person name="Finn R."/>
            <person name="Kale V."/>
            <person name="Holt S."/>
            <person name="Cochrane G."/>
            <person name="Meng A."/>
            <person name="Brown T."/>
            <person name="Cohen L."/>
        </authorList>
    </citation>
    <scope>NUCLEOTIDE SEQUENCE</scope>
    <source>
        <strain evidence="2">CCMP3105</strain>
    </source>
</reference>
<protein>
    <submittedName>
        <fullName evidence="2">Uncharacterized protein</fullName>
    </submittedName>
</protein>
<organism evidence="2">
    <name type="scientific">Alexandrium monilatum</name>
    <dbReference type="NCBI Taxonomy" id="311494"/>
    <lineage>
        <taxon>Eukaryota</taxon>
        <taxon>Sar</taxon>
        <taxon>Alveolata</taxon>
        <taxon>Dinophyceae</taxon>
        <taxon>Gonyaulacales</taxon>
        <taxon>Pyrocystaceae</taxon>
        <taxon>Alexandrium</taxon>
    </lineage>
</organism>
<dbReference type="EMBL" id="HBNR01078849">
    <property type="protein sequence ID" value="CAE4655498.1"/>
    <property type="molecule type" value="Transcribed_RNA"/>
</dbReference>
<name>A0A7S4SWD7_9DINO</name>
<proteinExistence type="predicted"/>
<sequence>MCMHKEGLPGSSVANLADVRLVRGPHVSMQAFSGAGALLPAKAPVPPARPSHPRALGKPSAARTERPGRESGTGLAASGLNVNSWHRCSETPFHWKARERRAPKC</sequence>
<gene>
    <name evidence="2" type="ORF">AMON00008_LOCUS56226</name>
</gene>
<accession>A0A7S4SWD7</accession>
<evidence type="ECO:0000256" key="1">
    <source>
        <dbReference type="SAM" id="MobiDB-lite"/>
    </source>
</evidence>
<evidence type="ECO:0000313" key="2">
    <source>
        <dbReference type="EMBL" id="CAE4655498.1"/>
    </source>
</evidence>